<gene>
    <name evidence="1" type="ORF">Pint_33576</name>
</gene>
<dbReference type="Proteomes" id="UP001163603">
    <property type="component" value="Chromosome 14"/>
</dbReference>
<name>A0ACC0X720_9ROSI</name>
<reference evidence="2" key="1">
    <citation type="journal article" date="2023" name="G3 (Bethesda)">
        <title>Genome assembly and association tests identify interacting loci associated with vigor, precocity, and sex in interspecific pistachio rootstocks.</title>
        <authorList>
            <person name="Palmer W."/>
            <person name="Jacygrad E."/>
            <person name="Sagayaradj S."/>
            <person name="Cavanaugh K."/>
            <person name="Han R."/>
            <person name="Bertier L."/>
            <person name="Beede B."/>
            <person name="Kafkas S."/>
            <person name="Golino D."/>
            <person name="Preece J."/>
            <person name="Michelmore R."/>
        </authorList>
    </citation>
    <scope>NUCLEOTIDE SEQUENCE [LARGE SCALE GENOMIC DNA]</scope>
</reference>
<evidence type="ECO:0000313" key="1">
    <source>
        <dbReference type="EMBL" id="KAJ0011433.1"/>
    </source>
</evidence>
<keyword evidence="2" id="KW-1185">Reference proteome</keyword>
<evidence type="ECO:0000313" key="2">
    <source>
        <dbReference type="Proteomes" id="UP001163603"/>
    </source>
</evidence>
<comment type="caution">
    <text evidence="1">The sequence shown here is derived from an EMBL/GenBank/DDBJ whole genome shotgun (WGS) entry which is preliminary data.</text>
</comment>
<proteinExistence type="predicted"/>
<protein>
    <submittedName>
        <fullName evidence="1">Uncharacterized protein</fullName>
    </submittedName>
</protein>
<organism evidence="1 2">
    <name type="scientific">Pistacia integerrima</name>
    <dbReference type="NCBI Taxonomy" id="434235"/>
    <lineage>
        <taxon>Eukaryota</taxon>
        <taxon>Viridiplantae</taxon>
        <taxon>Streptophyta</taxon>
        <taxon>Embryophyta</taxon>
        <taxon>Tracheophyta</taxon>
        <taxon>Spermatophyta</taxon>
        <taxon>Magnoliopsida</taxon>
        <taxon>eudicotyledons</taxon>
        <taxon>Gunneridae</taxon>
        <taxon>Pentapetalae</taxon>
        <taxon>rosids</taxon>
        <taxon>malvids</taxon>
        <taxon>Sapindales</taxon>
        <taxon>Anacardiaceae</taxon>
        <taxon>Pistacia</taxon>
    </lineage>
</organism>
<sequence>MFRAKDCEGSSFTEVRSNSTYPAAAVQACGPDVDNSHGNREYANINWDELGFGLTPTDYMYIMKCSKEENFSPGTLTPVGNMEMSPSSGILNYAQGILEGMKAYRTEDGRILLFRPEQNALRMKMGAERLCMPSPTMEQFLDAVKQTVNANKRWVPPPGKGSLYIRPLLIGSGSMLNLGTANEHTFITYVSPVGNFHKGVVNLVVGENVYRATPGGTGGIKAICNYASIYKTISEAKAKGFSDVLFLDVVTGKNVEEASTSNIFIVKVKLIIKKKHYLE</sequence>
<accession>A0ACC0X720</accession>
<dbReference type="EMBL" id="CM047749">
    <property type="protein sequence ID" value="KAJ0011433.1"/>
    <property type="molecule type" value="Genomic_DNA"/>
</dbReference>